<dbReference type="Proteomes" id="UP000636004">
    <property type="component" value="Unassembled WGS sequence"/>
</dbReference>
<proteinExistence type="predicted"/>
<evidence type="ECO:0000259" key="1">
    <source>
        <dbReference type="Pfam" id="PF00188"/>
    </source>
</evidence>
<accession>A0A918QUE1</accession>
<protein>
    <recommendedName>
        <fullName evidence="1">SCP domain-containing protein</fullName>
    </recommendedName>
</protein>
<sequence length="165" mass="18664">MKLFFQWPFIALLTVMTLLSCSTDSLDDNANSLELNLVETEAKAIEIEILGLINDYRLSLDLDPLKEMSVIKSVANSHTYYMIDNDVVSHDNFFARSNYLKSNIGAKTVSENVAYGFGTAQGVVNAWIKSENHKANLEGDYTNFDISAEKSIEGRWYFTNIFIKK</sequence>
<reference evidence="2" key="1">
    <citation type="journal article" date="2014" name="Int. J. Syst. Evol. Microbiol.">
        <title>Complete genome sequence of Corynebacterium casei LMG S-19264T (=DSM 44701T), isolated from a smear-ripened cheese.</title>
        <authorList>
            <consortium name="US DOE Joint Genome Institute (JGI-PGF)"/>
            <person name="Walter F."/>
            <person name="Albersmeier A."/>
            <person name="Kalinowski J."/>
            <person name="Ruckert C."/>
        </authorList>
    </citation>
    <scope>NUCLEOTIDE SEQUENCE</scope>
    <source>
        <strain evidence="2">KCTC 12710</strain>
    </source>
</reference>
<comment type="caution">
    <text evidence="2">The sequence shown here is derived from an EMBL/GenBank/DDBJ whole genome shotgun (WGS) entry which is preliminary data.</text>
</comment>
<dbReference type="RefSeq" id="WP_189359130.1">
    <property type="nucleotide sequence ID" value="NZ_BMWZ01000001.1"/>
</dbReference>
<gene>
    <name evidence="2" type="ORF">GCM10007028_04870</name>
</gene>
<dbReference type="InterPro" id="IPR014044">
    <property type="entry name" value="CAP_dom"/>
</dbReference>
<dbReference type="SUPFAM" id="SSF55797">
    <property type="entry name" value="PR-1-like"/>
    <property type="match status" value="1"/>
</dbReference>
<dbReference type="EMBL" id="BMWZ01000001">
    <property type="protein sequence ID" value="GGZ70697.1"/>
    <property type="molecule type" value="Genomic_DNA"/>
</dbReference>
<dbReference type="CDD" id="cd05379">
    <property type="entry name" value="CAP_bacterial"/>
    <property type="match status" value="1"/>
</dbReference>
<dbReference type="PROSITE" id="PS51257">
    <property type="entry name" value="PROKAR_LIPOPROTEIN"/>
    <property type="match status" value="1"/>
</dbReference>
<dbReference type="PANTHER" id="PTHR31157:SF30">
    <property type="entry name" value="SCP DOMAIN-CONTAINING PROTEIN"/>
    <property type="match status" value="1"/>
</dbReference>
<keyword evidence="3" id="KW-1185">Reference proteome</keyword>
<dbReference type="PANTHER" id="PTHR31157">
    <property type="entry name" value="SCP DOMAIN-CONTAINING PROTEIN"/>
    <property type="match status" value="1"/>
</dbReference>
<dbReference type="Pfam" id="PF00188">
    <property type="entry name" value="CAP"/>
    <property type="match status" value="1"/>
</dbReference>
<feature type="domain" description="SCP" evidence="1">
    <location>
        <begin position="50"/>
        <end position="137"/>
    </location>
</feature>
<reference evidence="2" key="2">
    <citation type="submission" date="2020-09" db="EMBL/GenBank/DDBJ databases">
        <authorList>
            <person name="Sun Q."/>
            <person name="Kim S."/>
        </authorList>
    </citation>
    <scope>NUCLEOTIDE SEQUENCE</scope>
    <source>
        <strain evidence="2">KCTC 12710</strain>
    </source>
</reference>
<evidence type="ECO:0000313" key="2">
    <source>
        <dbReference type="EMBL" id="GGZ70697.1"/>
    </source>
</evidence>
<evidence type="ECO:0000313" key="3">
    <source>
        <dbReference type="Proteomes" id="UP000636004"/>
    </source>
</evidence>
<name>A0A918QUE1_9FLAO</name>
<organism evidence="2 3">
    <name type="scientific">Algibacter mikhailovii</name>
    <dbReference type="NCBI Taxonomy" id="425498"/>
    <lineage>
        <taxon>Bacteria</taxon>
        <taxon>Pseudomonadati</taxon>
        <taxon>Bacteroidota</taxon>
        <taxon>Flavobacteriia</taxon>
        <taxon>Flavobacteriales</taxon>
        <taxon>Flavobacteriaceae</taxon>
        <taxon>Algibacter</taxon>
    </lineage>
</organism>
<dbReference type="AlphaFoldDB" id="A0A918QUE1"/>
<dbReference type="Gene3D" id="3.40.33.10">
    <property type="entry name" value="CAP"/>
    <property type="match status" value="1"/>
</dbReference>
<dbReference type="InterPro" id="IPR035940">
    <property type="entry name" value="CAP_sf"/>
</dbReference>